<proteinExistence type="predicted"/>
<comment type="caution">
    <text evidence="1">The sequence shown here is derived from an EMBL/GenBank/DDBJ whole genome shotgun (WGS) entry which is preliminary data.</text>
</comment>
<sequence length="210" mass="23914">NCKFGFTRQRAHQLMKWNEDIGRFRNRLLEDKAKAPPADEEVRPPIDADFTVVAVDDSVPVPNERQNLELSRLDDKEAEAVWSDLYQISKPQAPTLAQVRDAVEERVEEDLVKSGTITDSLGTEVTDEDLARAFAKVEDVRNLVNEMNRIRKALRSLAKHPVGKRFDAAKIDELWQAARWYIKDHIPHVLADGGGFLTKPEYDKLMGEHA</sequence>
<organism evidence="1">
    <name type="scientific">marine sediment metagenome</name>
    <dbReference type="NCBI Taxonomy" id="412755"/>
    <lineage>
        <taxon>unclassified sequences</taxon>
        <taxon>metagenomes</taxon>
        <taxon>ecological metagenomes</taxon>
    </lineage>
</organism>
<dbReference type="AlphaFoldDB" id="X0X5L1"/>
<name>X0X5L1_9ZZZZ</name>
<gene>
    <name evidence="1" type="ORF">S01H1_52959</name>
</gene>
<evidence type="ECO:0000313" key="1">
    <source>
        <dbReference type="EMBL" id="GAG20291.1"/>
    </source>
</evidence>
<protein>
    <submittedName>
        <fullName evidence="1">Uncharacterized protein</fullName>
    </submittedName>
</protein>
<dbReference type="EMBL" id="BARS01034264">
    <property type="protein sequence ID" value="GAG20291.1"/>
    <property type="molecule type" value="Genomic_DNA"/>
</dbReference>
<feature type="non-terminal residue" evidence="1">
    <location>
        <position position="1"/>
    </location>
</feature>
<accession>X0X5L1</accession>
<reference evidence="1" key="1">
    <citation type="journal article" date="2014" name="Front. Microbiol.">
        <title>High frequency of phylogenetically diverse reductive dehalogenase-homologous genes in deep subseafloor sedimentary metagenomes.</title>
        <authorList>
            <person name="Kawai M."/>
            <person name="Futagami T."/>
            <person name="Toyoda A."/>
            <person name="Takaki Y."/>
            <person name="Nishi S."/>
            <person name="Hori S."/>
            <person name="Arai W."/>
            <person name="Tsubouchi T."/>
            <person name="Morono Y."/>
            <person name="Uchiyama I."/>
            <person name="Ito T."/>
            <person name="Fujiyama A."/>
            <person name="Inagaki F."/>
            <person name="Takami H."/>
        </authorList>
    </citation>
    <scope>NUCLEOTIDE SEQUENCE</scope>
    <source>
        <strain evidence="1">Expedition CK06-06</strain>
    </source>
</reference>